<dbReference type="RefSeq" id="XP_001426874.1">
    <property type="nucleotide sequence ID" value="XM_001426837.1"/>
</dbReference>
<dbReference type="GeneID" id="5012658"/>
<evidence type="ECO:0000313" key="1">
    <source>
        <dbReference type="EMBL" id="CAK59476.1"/>
    </source>
</evidence>
<reference evidence="1 2" key="1">
    <citation type="journal article" date="2006" name="Nature">
        <title>Global trends of whole-genome duplications revealed by the ciliate Paramecium tetraurelia.</title>
        <authorList>
            <consortium name="Genoscope"/>
            <person name="Aury J.-M."/>
            <person name="Jaillon O."/>
            <person name="Duret L."/>
            <person name="Noel B."/>
            <person name="Jubin C."/>
            <person name="Porcel B.M."/>
            <person name="Segurens B."/>
            <person name="Daubin V."/>
            <person name="Anthouard V."/>
            <person name="Aiach N."/>
            <person name="Arnaiz O."/>
            <person name="Billaut A."/>
            <person name="Beisson J."/>
            <person name="Blanc I."/>
            <person name="Bouhouche K."/>
            <person name="Camara F."/>
            <person name="Duharcourt S."/>
            <person name="Guigo R."/>
            <person name="Gogendeau D."/>
            <person name="Katinka M."/>
            <person name="Keller A.-M."/>
            <person name="Kissmehl R."/>
            <person name="Klotz C."/>
            <person name="Koll F."/>
            <person name="Le Moue A."/>
            <person name="Lepere C."/>
            <person name="Malinsky S."/>
            <person name="Nowacki M."/>
            <person name="Nowak J.K."/>
            <person name="Plattner H."/>
            <person name="Poulain J."/>
            <person name="Ruiz F."/>
            <person name="Serrano V."/>
            <person name="Zagulski M."/>
            <person name="Dessen P."/>
            <person name="Betermier M."/>
            <person name="Weissenbach J."/>
            <person name="Scarpelli C."/>
            <person name="Schachter V."/>
            <person name="Sperling L."/>
            <person name="Meyer E."/>
            <person name="Cohen J."/>
            <person name="Wincker P."/>
        </authorList>
    </citation>
    <scope>NUCLEOTIDE SEQUENCE [LARGE SCALE GENOMIC DNA]</scope>
    <source>
        <strain evidence="1 2">Stock d4-2</strain>
    </source>
</reference>
<protein>
    <submittedName>
        <fullName evidence="1">Uncharacterized protein</fullName>
    </submittedName>
</protein>
<dbReference type="InParanoid" id="A0BLQ9"/>
<proteinExistence type="predicted"/>
<dbReference type="OMA" id="YNQREIP"/>
<dbReference type="EMBL" id="CT868002">
    <property type="protein sequence ID" value="CAK59476.1"/>
    <property type="molecule type" value="Genomic_DNA"/>
</dbReference>
<dbReference type="KEGG" id="ptm:GSPATT00030110001"/>
<keyword evidence="2" id="KW-1185">Reference proteome</keyword>
<organism evidence="1 2">
    <name type="scientific">Paramecium tetraurelia</name>
    <dbReference type="NCBI Taxonomy" id="5888"/>
    <lineage>
        <taxon>Eukaryota</taxon>
        <taxon>Sar</taxon>
        <taxon>Alveolata</taxon>
        <taxon>Ciliophora</taxon>
        <taxon>Intramacronucleata</taxon>
        <taxon>Oligohymenophorea</taxon>
        <taxon>Peniculida</taxon>
        <taxon>Parameciidae</taxon>
        <taxon>Paramecium</taxon>
    </lineage>
</organism>
<accession>A0BLQ9</accession>
<dbReference type="AlphaFoldDB" id="A0BLQ9"/>
<name>A0BLQ9_PARTE</name>
<sequence length="328" mass="38661">MKINDKKNKYCLKQTLIHNTYVLQLQKVLPQKREKVSEIMLRLNYLIIDAKITKFIYSGHKTQSDTNIIVCNSIDQSPQTQSNKDIETDKLSYEKMFSSNDVDLQFDDFDTKPTNSYQVVSPGLSITSYDLDYTQKSSDIQLYGSVSYNQREIPQIVLAFRKRRPVQVQIPQQTYQNQESWKTLSNFSSPDSSPFQNKKIQIKSFALIPLKDEEEDEIFSVFNDPFNFYGTISQTKFENMSHLQQFLILYKMRTGTFPRQRENLENEIVISIAMNLAKIDKQLFKQYFPSKKVYFDDENDYTRTKVVKRKEQRQLTQVVTPNFQQIQN</sequence>
<gene>
    <name evidence="1" type="ORF">GSPATT00030110001</name>
</gene>
<dbReference type="HOGENOM" id="CLU_957972_0_0_1"/>
<dbReference type="OrthoDB" id="303271at2759"/>
<dbReference type="Proteomes" id="UP000000600">
    <property type="component" value="Unassembled WGS sequence"/>
</dbReference>
<evidence type="ECO:0000313" key="2">
    <source>
        <dbReference type="Proteomes" id="UP000000600"/>
    </source>
</evidence>